<comment type="caution">
    <text evidence="3">The sequence shown here is derived from an EMBL/GenBank/DDBJ whole genome shotgun (WGS) entry which is preliminary data.</text>
</comment>
<evidence type="ECO:0000259" key="2">
    <source>
        <dbReference type="Pfam" id="PF13936"/>
    </source>
</evidence>
<dbReference type="RefSeq" id="WP_234460772.1">
    <property type="nucleotide sequence ID" value="NZ_BAAAYA010000023.1"/>
</dbReference>
<dbReference type="InterPro" id="IPR025246">
    <property type="entry name" value="IS30-like_HTH"/>
</dbReference>
<gene>
    <name evidence="3" type="ORF">ACFO3R_25055</name>
</gene>
<evidence type="ECO:0000256" key="1">
    <source>
        <dbReference type="SAM" id="MobiDB-lite"/>
    </source>
</evidence>
<dbReference type="Pfam" id="PF13936">
    <property type="entry name" value="HTH_38"/>
    <property type="match status" value="1"/>
</dbReference>
<accession>A0ABV8NBQ0</accession>
<dbReference type="Proteomes" id="UP001595871">
    <property type="component" value="Unassembled WGS sequence"/>
</dbReference>
<evidence type="ECO:0000313" key="4">
    <source>
        <dbReference type="Proteomes" id="UP001595871"/>
    </source>
</evidence>
<keyword evidence="4" id="KW-1185">Reference proteome</keyword>
<reference evidence="4" key="1">
    <citation type="journal article" date="2019" name="Int. J. Syst. Evol. Microbiol.">
        <title>The Global Catalogue of Microorganisms (GCM) 10K type strain sequencing project: providing services to taxonomists for standard genome sequencing and annotation.</title>
        <authorList>
            <consortium name="The Broad Institute Genomics Platform"/>
            <consortium name="The Broad Institute Genome Sequencing Center for Infectious Disease"/>
            <person name="Wu L."/>
            <person name="Ma J."/>
        </authorList>
    </citation>
    <scope>NUCLEOTIDE SEQUENCE [LARGE SCALE GENOMIC DNA]</scope>
    <source>
        <strain evidence="4">CCM 3243</strain>
    </source>
</reference>
<organism evidence="3 4">
    <name type="scientific">Streptomyces flavovirens</name>
    <dbReference type="NCBI Taxonomy" id="52258"/>
    <lineage>
        <taxon>Bacteria</taxon>
        <taxon>Bacillati</taxon>
        <taxon>Actinomycetota</taxon>
        <taxon>Actinomycetes</taxon>
        <taxon>Kitasatosporales</taxon>
        <taxon>Streptomycetaceae</taxon>
        <taxon>Streptomyces</taxon>
    </lineage>
</organism>
<feature type="domain" description="Transposase IS30-like HTH" evidence="2">
    <location>
        <begin position="5"/>
        <end position="39"/>
    </location>
</feature>
<protein>
    <submittedName>
        <fullName evidence="3">Helix-turn-helix domain-containing protein</fullName>
    </submittedName>
</protein>
<feature type="compositionally biased region" description="Basic residues" evidence="1">
    <location>
        <begin position="38"/>
        <end position="58"/>
    </location>
</feature>
<feature type="region of interest" description="Disordered" evidence="1">
    <location>
        <begin position="16"/>
        <end position="60"/>
    </location>
</feature>
<evidence type="ECO:0000313" key="3">
    <source>
        <dbReference type="EMBL" id="MFC4189632.1"/>
    </source>
</evidence>
<proteinExistence type="predicted"/>
<name>A0ABV8NBQ0_9ACTN</name>
<sequence>MADPITDADRETVRRLHVEGKSRNQIARETGRSAVTVSKRRRARPRIQRRGARRRSHRGATTAIILGRVVHLVGASDARAEGRLRGLTASLAYCDEITGLPTAAPADRREAQDLTVDAHMYDPGAL</sequence>
<dbReference type="EMBL" id="JBHSCF010000045">
    <property type="protein sequence ID" value="MFC4189632.1"/>
    <property type="molecule type" value="Genomic_DNA"/>
</dbReference>